<reference evidence="5" key="1">
    <citation type="submission" date="2024-06" db="EMBL/GenBank/DDBJ databases">
        <title>Caulobacter inopinatus, sp. nov.</title>
        <authorList>
            <person name="Donachie S.P."/>
        </authorList>
    </citation>
    <scope>NUCLEOTIDE SEQUENCE</scope>
    <source>
        <strain evidence="5">73W</strain>
    </source>
</reference>
<dbReference type="SUPFAM" id="SSF51161">
    <property type="entry name" value="Trimeric LpxA-like enzymes"/>
    <property type="match status" value="1"/>
</dbReference>
<dbReference type="RefSeq" id="WP_369062378.1">
    <property type="nucleotide sequence ID" value="NZ_CP158375.1"/>
</dbReference>
<dbReference type="Pfam" id="PF17836">
    <property type="entry name" value="PglD_N"/>
    <property type="match status" value="1"/>
</dbReference>
<evidence type="ECO:0000259" key="4">
    <source>
        <dbReference type="Pfam" id="PF17836"/>
    </source>
</evidence>
<dbReference type="AlphaFoldDB" id="A0AB39KXM8"/>
<evidence type="ECO:0000256" key="2">
    <source>
        <dbReference type="PIRSR" id="PIRSR620019-1"/>
    </source>
</evidence>
<feature type="site" description="Increases basicity of active site His" evidence="2">
    <location>
        <position position="138"/>
    </location>
</feature>
<accession>A0AB39KXM8</accession>
<feature type="active site" description="Proton acceptor" evidence="2">
    <location>
        <position position="137"/>
    </location>
</feature>
<dbReference type="InterPro" id="IPR041561">
    <property type="entry name" value="PglD_N"/>
</dbReference>
<feature type="binding site" evidence="3">
    <location>
        <position position="146"/>
    </location>
    <ligand>
        <name>acetyl-CoA</name>
        <dbReference type="ChEBI" id="CHEBI:57288"/>
    </ligand>
</feature>
<dbReference type="PANTHER" id="PTHR43300:SF7">
    <property type="entry name" value="UDP-N-ACETYLBACILLOSAMINE N-ACETYLTRANSFERASE"/>
    <property type="match status" value="1"/>
</dbReference>
<dbReference type="PANTHER" id="PTHR43300">
    <property type="entry name" value="ACETYLTRANSFERASE"/>
    <property type="match status" value="1"/>
</dbReference>
<name>A0AB39KXM8_9CAUL</name>
<evidence type="ECO:0000256" key="3">
    <source>
        <dbReference type="PIRSR" id="PIRSR620019-2"/>
    </source>
</evidence>
<protein>
    <submittedName>
        <fullName evidence="5">Acetyltransferase</fullName>
    </submittedName>
</protein>
<dbReference type="Gene3D" id="3.40.50.20">
    <property type="match status" value="1"/>
</dbReference>
<comment type="similarity">
    <text evidence="1">Belongs to the transferase hexapeptide repeat family.</text>
</comment>
<dbReference type="Gene3D" id="2.160.10.10">
    <property type="entry name" value="Hexapeptide repeat proteins"/>
    <property type="match status" value="1"/>
</dbReference>
<proteinExistence type="inferred from homology"/>
<gene>
    <name evidence="5" type="ORF">ABOZ73_08830</name>
</gene>
<evidence type="ECO:0000256" key="1">
    <source>
        <dbReference type="ARBA" id="ARBA00007274"/>
    </source>
</evidence>
<organism evidence="5">
    <name type="scientific">Caulobacter sp. 73W</name>
    <dbReference type="NCBI Taxonomy" id="3161137"/>
    <lineage>
        <taxon>Bacteria</taxon>
        <taxon>Pseudomonadati</taxon>
        <taxon>Pseudomonadota</taxon>
        <taxon>Alphaproteobacteria</taxon>
        <taxon>Caulobacterales</taxon>
        <taxon>Caulobacteraceae</taxon>
        <taxon>Caulobacter</taxon>
    </lineage>
</organism>
<dbReference type="InterPro" id="IPR020019">
    <property type="entry name" value="AcTrfase_PglD-like"/>
</dbReference>
<dbReference type="NCBIfam" id="TIGR03570">
    <property type="entry name" value="NeuD_NnaD"/>
    <property type="match status" value="1"/>
</dbReference>
<sequence length="210" mass="20862">MSSGPVIVLGAGGHAKVVIELLRASGHEVFGVLDADPTPRTVVGAQVIGDDSKLESLKADGVTAAFVAIGDNGLRLRMGRKAQKAGFELVNAISPAARVSPSARLGAGIAIMAGAVINAETDLRDLAIINTGAVVDHDGLICEAAHIAPGCALAGDVTVGQRAFLGVGTSVIPGREIGDDAVIGAGACVVHDIPAGALAMGVPARVTGRV</sequence>
<dbReference type="CDD" id="cd03360">
    <property type="entry name" value="LbH_AT_putative"/>
    <property type="match status" value="1"/>
</dbReference>
<feature type="domain" description="PglD N-terminal" evidence="4">
    <location>
        <begin position="6"/>
        <end position="78"/>
    </location>
</feature>
<dbReference type="InterPro" id="IPR011004">
    <property type="entry name" value="Trimer_LpxA-like_sf"/>
</dbReference>
<feature type="binding site" evidence="3">
    <location>
        <position position="70"/>
    </location>
    <ligand>
        <name>substrate</name>
    </ligand>
</feature>
<dbReference type="EMBL" id="CP158375">
    <property type="protein sequence ID" value="XDO98503.1"/>
    <property type="molecule type" value="Genomic_DNA"/>
</dbReference>
<dbReference type="InterPro" id="IPR050179">
    <property type="entry name" value="Trans_hexapeptide_repeat"/>
</dbReference>
<evidence type="ECO:0000313" key="5">
    <source>
        <dbReference type="EMBL" id="XDO98503.1"/>
    </source>
</evidence>